<name>A0A1J5QC73_9ZZZZ</name>
<protein>
    <submittedName>
        <fullName evidence="1">Uncharacterized protein</fullName>
    </submittedName>
</protein>
<reference evidence="1" key="1">
    <citation type="submission" date="2016-10" db="EMBL/GenBank/DDBJ databases">
        <title>Sequence of Gallionella enrichment culture.</title>
        <authorList>
            <person name="Poehlein A."/>
            <person name="Muehling M."/>
            <person name="Daniel R."/>
        </authorList>
    </citation>
    <scope>NUCLEOTIDE SEQUENCE</scope>
</reference>
<gene>
    <name evidence="1" type="ORF">GALL_407190</name>
</gene>
<accession>A0A1J5QC73</accession>
<proteinExistence type="predicted"/>
<comment type="caution">
    <text evidence="1">The sequence shown here is derived from an EMBL/GenBank/DDBJ whole genome shotgun (WGS) entry which is preliminary data.</text>
</comment>
<sequence length="161" mass="17606">MGIDATSFRGHDLVGRDGNRANFFLGSGVLADFIGGQGSATEKFITPLSGRHGICHQNQSGRFSFRHCRRADDGLSGSAGKHDNARTAMPEPLDCMTLVVANLPSFFAECDLMEFAVHITGRILCRPTNFQQRLLDVSALAWVHGHRVSIDPLTDQRLDPL</sequence>
<dbReference type="AlphaFoldDB" id="A0A1J5QC73"/>
<evidence type="ECO:0000313" key="1">
    <source>
        <dbReference type="EMBL" id="OIQ77583.1"/>
    </source>
</evidence>
<dbReference type="EMBL" id="MLJW01001580">
    <property type="protein sequence ID" value="OIQ77583.1"/>
    <property type="molecule type" value="Genomic_DNA"/>
</dbReference>
<organism evidence="1">
    <name type="scientific">mine drainage metagenome</name>
    <dbReference type="NCBI Taxonomy" id="410659"/>
    <lineage>
        <taxon>unclassified sequences</taxon>
        <taxon>metagenomes</taxon>
        <taxon>ecological metagenomes</taxon>
    </lineage>
</organism>